<organism evidence="5 6">
    <name type="scientific">Desulfuromonas versatilis</name>
    <dbReference type="NCBI Taxonomy" id="2802975"/>
    <lineage>
        <taxon>Bacteria</taxon>
        <taxon>Pseudomonadati</taxon>
        <taxon>Thermodesulfobacteriota</taxon>
        <taxon>Desulfuromonadia</taxon>
        <taxon>Desulfuromonadales</taxon>
        <taxon>Desulfuromonadaceae</taxon>
        <taxon>Desulfuromonas</taxon>
    </lineage>
</organism>
<dbReference type="Proteomes" id="UP001319827">
    <property type="component" value="Chromosome"/>
</dbReference>
<dbReference type="PANTHER" id="PTHR43833:SF9">
    <property type="entry name" value="POTASSIUM CHANNEL PROTEIN YUGO-RELATED"/>
    <property type="match status" value="1"/>
</dbReference>
<dbReference type="Gene3D" id="1.10.287.70">
    <property type="match status" value="1"/>
</dbReference>
<dbReference type="Pfam" id="PF02254">
    <property type="entry name" value="TrkA_N"/>
    <property type="match status" value="2"/>
</dbReference>
<dbReference type="Gene3D" id="3.30.70.1450">
    <property type="entry name" value="Regulator of K+ conductance, C-terminal domain"/>
    <property type="match status" value="2"/>
</dbReference>
<evidence type="ECO:0000256" key="1">
    <source>
        <dbReference type="ARBA" id="ARBA00004651"/>
    </source>
</evidence>
<name>A0ABM8HV37_9BACT</name>
<protein>
    <submittedName>
        <fullName evidence="5">Potassium transporter TrkA</fullName>
    </submittedName>
</protein>
<dbReference type="PROSITE" id="PS51201">
    <property type="entry name" value="RCK_N"/>
    <property type="match status" value="2"/>
</dbReference>
<comment type="subcellular location">
    <subcellularLocation>
        <location evidence="1">Cell membrane</location>
        <topology evidence="1">Multi-pass membrane protein</topology>
    </subcellularLocation>
</comment>
<dbReference type="SUPFAM" id="SSF51735">
    <property type="entry name" value="NAD(P)-binding Rossmann-fold domains"/>
    <property type="match status" value="2"/>
</dbReference>
<keyword evidence="2" id="KW-0472">Membrane</keyword>
<evidence type="ECO:0000259" key="3">
    <source>
        <dbReference type="PROSITE" id="PS51201"/>
    </source>
</evidence>
<dbReference type="Gene3D" id="3.40.50.720">
    <property type="entry name" value="NAD(P)-binding Rossmann-like Domain"/>
    <property type="match status" value="2"/>
</dbReference>
<keyword evidence="2" id="KW-1133">Transmembrane helix</keyword>
<dbReference type="EMBL" id="AP024355">
    <property type="protein sequence ID" value="BCR04543.1"/>
    <property type="molecule type" value="Genomic_DNA"/>
</dbReference>
<sequence length="564" mass="61642">MKSLAAELAYFFRGRARQNLKVLLLYCAFLAGMILIYATLFRFLMWNLEGREFTFIAGVYWTITVMTTLGFGDITFHSDPGYIFAAVVTVSGVVFLLIILPFGLISLFLAPWIEHRLRYHPTLELPEETSGHVVIFGLDPITRTLIRKLQTRNIPFVVVTGAYETALRLEEEEGFRVVCGAPTDQKVLQGVRVGSARYLIANLSDPENANLCLTIRSFCKTPIACVVNEPEHAELLRLSGANQVIPLHKILGRYLATRATTRGALAHVIDSFGSLQIAEIPVHGTPFVGQTLEQAAIRQRTGLSVIGVWERGAFTTPSRETLLNPGALMVMAGTREQLEALEALTGEQSAEDLVFILGHGRIGCAAASFLDRKPVPFILVDQQANPDCAEHIPVIGDATGRGLLKQAGIEKAKGLIVTTNDDSTNIFLTLASRHSNPNIRIVARANREENVDQLYAAGADFVVSNASVGANILTNILESKESVFLTEGINVFRRPLPTALAGRTISDSRIRPQTGCSIVALELGEGEEPLIVPPPETLLEKGMGLILIGSPDQEAKFNQAFFRD</sequence>
<reference evidence="5 6" key="2">
    <citation type="journal article" date="2021" name="Int. J. Syst. Evol. Microbiol.">
        <title>Isolation and Polyphasic Characterization of Desulfuromonas versatilis sp. Nov., an Electrogenic Bacteria Capable of Versatile Metabolism Isolated from a Graphene Oxide-Reducing Enrichment Culture.</title>
        <authorList>
            <person name="Xie L."/>
            <person name="Yoshida N."/>
            <person name="Ishii S."/>
            <person name="Meng L."/>
        </authorList>
    </citation>
    <scope>NUCLEOTIDE SEQUENCE [LARGE SCALE GENOMIC DNA]</scope>
    <source>
        <strain evidence="5 6">NIT-T3</strain>
    </source>
</reference>
<dbReference type="InterPro" id="IPR013099">
    <property type="entry name" value="K_chnl_dom"/>
</dbReference>
<dbReference type="RefSeq" id="WP_221252002.1">
    <property type="nucleotide sequence ID" value="NZ_AP024355.1"/>
</dbReference>
<feature type="transmembrane region" description="Helical" evidence="2">
    <location>
        <begin position="53"/>
        <end position="76"/>
    </location>
</feature>
<proteinExistence type="predicted"/>
<dbReference type="InterPro" id="IPR006037">
    <property type="entry name" value="RCK_C"/>
</dbReference>
<feature type="domain" description="RCK C-terminal" evidence="4">
    <location>
        <begin position="263"/>
        <end position="347"/>
    </location>
</feature>
<keyword evidence="6" id="KW-1185">Reference proteome</keyword>
<dbReference type="InterPro" id="IPR050721">
    <property type="entry name" value="Trk_Ktr_HKT_K-transport"/>
</dbReference>
<dbReference type="InterPro" id="IPR003148">
    <property type="entry name" value="RCK_N"/>
</dbReference>
<dbReference type="Pfam" id="PF07885">
    <property type="entry name" value="Ion_trans_2"/>
    <property type="match status" value="1"/>
</dbReference>
<feature type="domain" description="RCK N-terminal" evidence="3">
    <location>
        <begin position="351"/>
        <end position="464"/>
    </location>
</feature>
<dbReference type="Pfam" id="PF02080">
    <property type="entry name" value="TrkA_C"/>
    <property type="match status" value="2"/>
</dbReference>
<feature type="domain" description="RCK N-terminal" evidence="3">
    <location>
        <begin position="130"/>
        <end position="246"/>
    </location>
</feature>
<evidence type="ECO:0000259" key="4">
    <source>
        <dbReference type="PROSITE" id="PS51202"/>
    </source>
</evidence>
<keyword evidence="2" id="KW-0812">Transmembrane</keyword>
<feature type="domain" description="RCK C-terminal" evidence="4">
    <location>
        <begin position="477"/>
        <end position="563"/>
    </location>
</feature>
<dbReference type="SUPFAM" id="SSF81324">
    <property type="entry name" value="Voltage-gated potassium channels"/>
    <property type="match status" value="1"/>
</dbReference>
<gene>
    <name evidence="5" type="ORF">DESUT3_16120</name>
</gene>
<evidence type="ECO:0000313" key="5">
    <source>
        <dbReference type="EMBL" id="BCR04543.1"/>
    </source>
</evidence>
<dbReference type="InterPro" id="IPR036291">
    <property type="entry name" value="NAD(P)-bd_dom_sf"/>
</dbReference>
<evidence type="ECO:0000256" key="2">
    <source>
        <dbReference type="SAM" id="Phobius"/>
    </source>
</evidence>
<feature type="transmembrane region" description="Helical" evidence="2">
    <location>
        <begin position="20"/>
        <end position="41"/>
    </location>
</feature>
<dbReference type="SUPFAM" id="SSF116726">
    <property type="entry name" value="TrkA C-terminal domain-like"/>
    <property type="match status" value="2"/>
</dbReference>
<accession>A0ABM8HV37</accession>
<evidence type="ECO:0000313" key="6">
    <source>
        <dbReference type="Proteomes" id="UP001319827"/>
    </source>
</evidence>
<dbReference type="PROSITE" id="PS51202">
    <property type="entry name" value="RCK_C"/>
    <property type="match status" value="2"/>
</dbReference>
<reference evidence="5 6" key="1">
    <citation type="journal article" date="2016" name="C (Basel)">
        <title>Selective Growth of and Electricity Production by Marine Exoelectrogenic Bacteria in Self-Aggregated Hydrogel of Microbially Reduced Graphene Oxide.</title>
        <authorList>
            <person name="Yoshida N."/>
            <person name="Goto Y."/>
            <person name="Miyata Y."/>
        </authorList>
    </citation>
    <scope>NUCLEOTIDE SEQUENCE [LARGE SCALE GENOMIC DNA]</scope>
    <source>
        <strain evidence="5 6">NIT-T3</strain>
    </source>
</reference>
<feature type="transmembrane region" description="Helical" evidence="2">
    <location>
        <begin position="82"/>
        <end position="110"/>
    </location>
</feature>
<dbReference type="InterPro" id="IPR036721">
    <property type="entry name" value="RCK_C_sf"/>
</dbReference>
<dbReference type="PANTHER" id="PTHR43833">
    <property type="entry name" value="POTASSIUM CHANNEL PROTEIN 2-RELATED-RELATED"/>
    <property type="match status" value="1"/>
</dbReference>